<dbReference type="AlphaFoldDB" id="A0A5B0Q344"/>
<evidence type="ECO:0000313" key="1">
    <source>
        <dbReference type="EMBL" id="KAA1107557.1"/>
    </source>
</evidence>
<name>A0A5B0Q344_PUCGR</name>
<dbReference type="EMBL" id="VSWC01000029">
    <property type="protein sequence ID" value="KAA1107557.1"/>
    <property type="molecule type" value="Genomic_DNA"/>
</dbReference>
<dbReference type="Proteomes" id="UP000324748">
    <property type="component" value="Unassembled WGS sequence"/>
</dbReference>
<dbReference type="PANTHER" id="PTHR33324:SF2">
    <property type="entry name" value="MYB_SANT-LIKE DNA-BINDING DOMAIN-CONTAINING PROTEIN"/>
    <property type="match status" value="1"/>
</dbReference>
<accession>A0A5B0Q344</accession>
<keyword evidence="2" id="KW-1185">Reference proteome</keyword>
<reference evidence="1 2" key="1">
    <citation type="submission" date="2019-05" db="EMBL/GenBank/DDBJ databases">
        <title>Emergence of the Ug99 lineage of the wheat stem rust pathogen through somatic hybridization.</title>
        <authorList>
            <person name="Li F."/>
            <person name="Upadhyaya N.M."/>
            <person name="Sperschneider J."/>
            <person name="Matny O."/>
            <person name="Nguyen-Phuc H."/>
            <person name="Mago R."/>
            <person name="Raley C."/>
            <person name="Miller M.E."/>
            <person name="Silverstein K.A.T."/>
            <person name="Henningsen E."/>
            <person name="Hirsch C.D."/>
            <person name="Visser B."/>
            <person name="Pretorius Z.A."/>
            <person name="Steffenson B.J."/>
            <person name="Schwessinger B."/>
            <person name="Dodds P.N."/>
            <person name="Figueroa M."/>
        </authorList>
    </citation>
    <scope>NUCLEOTIDE SEQUENCE [LARGE SCALE GENOMIC DNA]</scope>
    <source>
        <strain evidence="1">21-0</strain>
    </source>
</reference>
<organism evidence="1 2">
    <name type="scientific">Puccinia graminis f. sp. tritici</name>
    <dbReference type="NCBI Taxonomy" id="56615"/>
    <lineage>
        <taxon>Eukaryota</taxon>
        <taxon>Fungi</taxon>
        <taxon>Dikarya</taxon>
        <taxon>Basidiomycota</taxon>
        <taxon>Pucciniomycotina</taxon>
        <taxon>Pucciniomycetes</taxon>
        <taxon>Pucciniales</taxon>
        <taxon>Pucciniaceae</taxon>
        <taxon>Puccinia</taxon>
    </lineage>
</organism>
<proteinExistence type="predicted"/>
<gene>
    <name evidence="1" type="ORF">PGT21_018100</name>
</gene>
<evidence type="ECO:0000313" key="2">
    <source>
        <dbReference type="Proteomes" id="UP000324748"/>
    </source>
</evidence>
<sequence length="132" mass="15068">MDPAEGFPSAGRGTCTSSKRKAFLPMDEWLKAADNYARWRCGDDKDALYRELLAEFISHGITHRKRCETNLRICSLQMSYNAGRNFLMANAVEPLDDPWVKDELMRICPHFHELDAFMEVGQCPPSAQQITN</sequence>
<protein>
    <submittedName>
        <fullName evidence="1">Uncharacterized protein</fullName>
    </submittedName>
</protein>
<comment type="caution">
    <text evidence="1">The sequence shown here is derived from an EMBL/GenBank/DDBJ whole genome shotgun (WGS) entry which is preliminary data.</text>
</comment>
<dbReference type="PANTHER" id="PTHR33324">
    <property type="entry name" value="EXPRESSED PROTEIN"/>
    <property type="match status" value="1"/>
</dbReference>